<organism evidence="2 3">
    <name type="scientific">Haloferula helveola</name>
    <dbReference type="NCBI Taxonomy" id="490095"/>
    <lineage>
        <taxon>Bacteria</taxon>
        <taxon>Pseudomonadati</taxon>
        <taxon>Verrucomicrobiota</taxon>
        <taxon>Verrucomicrobiia</taxon>
        <taxon>Verrucomicrobiales</taxon>
        <taxon>Verrucomicrobiaceae</taxon>
        <taxon>Haloferula</taxon>
    </lineage>
</organism>
<dbReference type="InterPro" id="IPR029058">
    <property type="entry name" value="AB_hydrolase_fold"/>
</dbReference>
<name>A0ABN6H5V7_9BACT</name>
<dbReference type="EMBL" id="AP024702">
    <property type="protein sequence ID" value="BCX48994.1"/>
    <property type="molecule type" value="Genomic_DNA"/>
</dbReference>
<keyword evidence="3" id="KW-1185">Reference proteome</keyword>
<dbReference type="Proteomes" id="UP001374893">
    <property type="component" value="Chromosome"/>
</dbReference>
<dbReference type="RefSeq" id="WP_338685421.1">
    <property type="nucleotide sequence ID" value="NZ_AP024702.1"/>
</dbReference>
<gene>
    <name evidence="2" type="ORF">HAHE_29020</name>
</gene>
<feature type="chain" id="PRO_5046806587" evidence="1">
    <location>
        <begin position="21"/>
        <end position="290"/>
    </location>
</feature>
<dbReference type="Gene3D" id="3.40.50.1820">
    <property type="entry name" value="alpha/beta hydrolase"/>
    <property type="match status" value="1"/>
</dbReference>
<keyword evidence="1" id="KW-0732">Signal</keyword>
<accession>A0ABN6H5V7</accession>
<evidence type="ECO:0000313" key="3">
    <source>
        <dbReference type="Proteomes" id="UP001374893"/>
    </source>
</evidence>
<proteinExistence type="predicted"/>
<evidence type="ECO:0000313" key="2">
    <source>
        <dbReference type="EMBL" id="BCX48994.1"/>
    </source>
</evidence>
<reference evidence="2 3" key="1">
    <citation type="submission" date="2021-06" db="EMBL/GenBank/DDBJ databases">
        <title>Complete genome of Haloferula helveola possessing various polysaccharide degrading enzymes.</title>
        <authorList>
            <person name="Takami H."/>
            <person name="Huang C."/>
            <person name="Hamasaki K."/>
        </authorList>
    </citation>
    <scope>NUCLEOTIDE SEQUENCE [LARGE SCALE GENOMIC DNA]</scope>
    <source>
        <strain evidence="2 3">CN-1</strain>
    </source>
</reference>
<feature type="signal peptide" evidence="1">
    <location>
        <begin position="1"/>
        <end position="20"/>
    </location>
</feature>
<protein>
    <submittedName>
        <fullName evidence="2">Uncharacterized protein</fullName>
    </submittedName>
</protein>
<evidence type="ECO:0000256" key="1">
    <source>
        <dbReference type="SAM" id="SignalP"/>
    </source>
</evidence>
<dbReference type="SUPFAM" id="SSF53474">
    <property type="entry name" value="alpha/beta-Hydrolases"/>
    <property type="match status" value="1"/>
</dbReference>
<sequence length="290" mass="32369">MKLARLLPKLTGLLLLPCSAQLPDISSVATDLQVPETVTGSPSPGKRVIQSHPDYRETSVRHTLYLPENWTEERSHPVIVEFTGNGPFSNAIGDRCTGKVEDASFGYGLSAGRDYLWVVLPFVDGSGKANTSRWWGTAPEYSPEPTVTYAKKCIPWICKTYQGDADRVILVGFSRGAIACNFIGLHDDEIARLWRAFIPYSHYDGVRQWPYPGSDKDSAITRLKRLGERPQFIISEAGSDETRRYIESTGVEGSFTFGSTGFRNHNDAWILRPSPARKRLRTWLAEVCSP</sequence>